<name>A0ABW3I007_9FLAO</name>
<protein>
    <submittedName>
        <fullName evidence="1">Uncharacterized protein</fullName>
    </submittedName>
</protein>
<dbReference type="EMBL" id="JBHTJM010000005">
    <property type="protein sequence ID" value="MFD0963123.1"/>
    <property type="molecule type" value="Genomic_DNA"/>
</dbReference>
<organism evidence="1 2">
    <name type="scientific">Pseudofulvibacter geojedonensis</name>
    <dbReference type="NCBI Taxonomy" id="1123758"/>
    <lineage>
        <taxon>Bacteria</taxon>
        <taxon>Pseudomonadati</taxon>
        <taxon>Bacteroidota</taxon>
        <taxon>Flavobacteriia</taxon>
        <taxon>Flavobacteriales</taxon>
        <taxon>Flavobacteriaceae</taxon>
        <taxon>Pseudofulvibacter</taxon>
    </lineage>
</organism>
<reference evidence="2" key="1">
    <citation type="journal article" date="2019" name="Int. J. Syst. Evol. Microbiol.">
        <title>The Global Catalogue of Microorganisms (GCM) 10K type strain sequencing project: providing services to taxonomists for standard genome sequencing and annotation.</title>
        <authorList>
            <consortium name="The Broad Institute Genomics Platform"/>
            <consortium name="The Broad Institute Genome Sequencing Center for Infectious Disease"/>
            <person name="Wu L."/>
            <person name="Ma J."/>
        </authorList>
    </citation>
    <scope>NUCLEOTIDE SEQUENCE [LARGE SCALE GENOMIC DNA]</scope>
    <source>
        <strain evidence="2">CCUG 62114</strain>
    </source>
</reference>
<evidence type="ECO:0000313" key="2">
    <source>
        <dbReference type="Proteomes" id="UP001596997"/>
    </source>
</evidence>
<sequence length="443" mass="47831">MSQNAYQKIRFIGYAVPTTPADVVDIGNPNGPGAVAGYYLANKDIYADIDARIAIMKNAVDTAVNNLPKSDGTTLNFFVAPEFYFHGVHGPYIYTDESNDPLTYLKQQLEATFVNDNYQDWTFVFGSCITTLVKDIDAVYASDSATTRNDVVANLSKNWLESYGPLQGVIFDMLINFIKNCHAYPNCEVRNRSIIVSNAKVSTPDGAATANTMTTEKYYCSNEDFLLYTTNGSTVVTEQMVAYPIIDLSAGDAKQKLDDEYAIFNQEGTATTTQMGVEICLDHADVRLRGNIDNEPSTVSGINVHIIPSCGMQISDNAIAAVANGFVFNCDGQYVLNNKATGAGAIQDVNSVYANYANKVTYNNKAISYGAHTQFAQVLTGAVKGNPNATGAANATTQEQNATTCLKVYTVATPAALNFTSYFAGGPGEIHIYGGDTPFELNS</sequence>
<proteinExistence type="predicted"/>
<dbReference type="RefSeq" id="WP_377713513.1">
    <property type="nucleotide sequence ID" value="NZ_JBHTJM010000005.1"/>
</dbReference>
<evidence type="ECO:0000313" key="1">
    <source>
        <dbReference type="EMBL" id="MFD0963123.1"/>
    </source>
</evidence>
<gene>
    <name evidence="1" type="ORF">ACFQ1O_03785</name>
</gene>
<dbReference type="Proteomes" id="UP001596997">
    <property type="component" value="Unassembled WGS sequence"/>
</dbReference>
<accession>A0ABW3I007</accession>
<comment type="caution">
    <text evidence="1">The sequence shown here is derived from an EMBL/GenBank/DDBJ whole genome shotgun (WGS) entry which is preliminary data.</text>
</comment>
<keyword evidence="2" id="KW-1185">Reference proteome</keyword>